<dbReference type="InterPro" id="IPR003661">
    <property type="entry name" value="HisK_dim/P_dom"/>
</dbReference>
<dbReference type="SUPFAM" id="SSF158472">
    <property type="entry name" value="HAMP domain-like"/>
    <property type="match status" value="1"/>
</dbReference>
<dbReference type="GO" id="GO:0000155">
    <property type="term" value="F:phosphorelay sensor kinase activity"/>
    <property type="evidence" value="ECO:0007669"/>
    <property type="project" value="InterPro"/>
</dbReference>
<dbReference type="GO" id="GO:0005524">
    <property type="term" value="F:ATP binding"/>
    <property type="evidence" value="ECO:0007669"/>
    <property type="project" value="UniProtKB-KW"/>
</dbReference>
<evidence type="ECO:0000256" key="15">
    <source>
        <dbReference type="SAM" id="Phobius"/>
    </source>
</evidence>
<dbReference type="SMART" id="SM00387">
    <property type="entry name" value="HATPase_c"/>
    <property type="match status" value="1"/>
</dbReference>
<dbReference type="InterPro" id="IPR029151">
    <property type="entry name" value="Sensor-like_sf"/>
</dbReference>
<name>A0A8A0RHN0_9FIRM</name>
<keyword evidence="6" id="KW-0597">Phosphoprotein</keyword>
<evidence type="ECO:0000256" key="2">
    <source>
        <dbReference type="ARBA" id="ARBA00004314"/>
    </source>
</evidence>
<dbReference type="Gene3D" id="1.10.287.130">
    <property type="match status" value="1"/>
</dbReference>
<dbReference type="Gene3D" id="3.30.565.10">
    <property type="entry name" value="Histidine kinase-like ATPase, C-terminal domain"/>
    <property type="match status" value="1"/>
</dbReference>
<dbReference type="CDD" id="cd00082">
    <property type="entry name" value="HisKA"/>
    <property type="match status" value="1"/>
</dbReference>
<evidence type="ECO:0000259" key="17">
    <source>
        <dbReference type="PROSITE" id="PS50885"/>
    </source>
</evidence>
<keyword evidence="10 18" id="KW-0418">Kinase</keyword>
<gene>
    <name evidence="18" type="primary">resE_1</name>
    <name evidence="18" type="ORF">H0A61_00019</name>
</gene>
<evidence type="ECO:0000256" key="4">
    <source>
        <dbReference type="ARBA" id="ARBA00012438"/>
    </source>
</evidence>
<dbReference type="Gene3D" id="1.10.8.500">
    <property type="entry name" value="HAMP domain in histidine kinase"/>
    <property type="match status" value="1"/>
</dbReference>
<dbReference type="SMART" id="SM00304">
    <property type="entry name" value="HAMP"/>
    <property type="match status" value="1"/>
</dbReference>
<comment type="catalytic activity">
    <reaction evidence="1">
        <text>ATP + protein L-histidine = ADP + protein N-phospho-L-histidine.</text>
        <dbReference type="EC" id="2.7.13.3"/>
    </reaction>
</comment>
<dbReference type="InterPro" id="IPR003594">
    <property type="entry name" value="HATPase_dom"/>
</dbReference>
<keyword evidence="8 15" id="KW-0812">Transmembrane</keyword>
<evidence type="ECO:0000259" key="16">
    <source>
        <dbReference type="PROSITE" id="PS50109"/>
    </source>
</evidence>
<dbReference type="Pfam" id="PF00672">
    <property type="entry name" value="HAMP"/>
    <property type="match status" value="1"/>
</dbReference>
<dbReference type="FunFam" id="3.30.565.10:FF:000023">
    <property type="entry name" value="PAS domain-containing sensor histidine kinase"/>
    <property type="match status" value="1"/>
</dbReference>
<evidence type="ECO:0000256" key="1">
    <source>
        <dbReference type="ARBA" id="ARBA00000085"/>
    </source>
</evidence>
<dbReference type="InterPro" id="IPR004358">
    <property type="entry name" value="Sig_transdc_His_kin-like_C"/>
</dbReference>
<evidence type="ECO:0000256" key="11">
    <source>
        <dbReference type="ARBA" id="ARBA00022840"/>
    </source>
</evidence>
<evidence type="ECO:0000256" key="5">
    <source>
        <dbReference type="ARBA" id="ARBA00022475"/>
    </source>
</evidence>
<dbReference type="SUPFAM" id="SSF55874">
    <property type="entry name" value="ATPase domain of HSP90 chaperone/DNA topoisomerase II/histidine kinase"/>
    <property type="match status" value="1"/>
</dbReference>
<dbReference type="PROSITE" id="PS50885">
    <property type="entry name" value="HAMP"/>
    <property type="match status" value="1"/>
</dbReference>
<comment type="subcellular location">
    <subcellularLocation>
        <location evidence="3">Cell membrane</location>
        <topology evidence="3">Multi-pass membrane protein</topology>
    </subcellularLocation>
    <subcellularLocation>
        <location evidence="2">Membrane raft</location>
        <topology evidence="2">Multi-pass membrane protein</topology>
    </subcellularLocation>
</comment>
<evidence type="ECO:0000256" key="14">
    <source>
        <dbReference type="ARBA" id="ARBA00023136"/>
    </source>
</evidence>
<evidence type="ECO:0000313" key="19">
    <source>
        <dbReference type="Proteomes" id="UP000662904"/>
    </source>
</evidence>
<keyword evidence="19" id="KW-1185">Reference proteome</keyword>
<organism evidence="18 19">
    <name type="scientific">Koleobacter methoxysyntrophicus</name>
    <dbReference type="NCBI Taxonomy" id="2751313"/>
    <lineage>
        <taxon>Bacteria</taxon>
        <taxon>Bacillati</taxon>
        <taxon>Bacillota</taxon>
        <taxon>Clostridia</taxon>
        <taxon>Koleobacterales</taxon>
        <taxon>Koleobacteraceae</taxon>
        <taxon>Koleobacter</taxon>
    </lineage>
</organism>
<dbReference type="InterPro" id="IPR036890">
    <property type="entry name" value="HATPase_C_sf"/>
</dbReference>
<dbReference type="AlphaFoldDB" id="A0A8A0RHN0"/>
<evidence type="ECO:0000256" key="7">
    <source>
        <dbReference type="ARBA" id="ARBA00022679"/>
    </source>
</evidence>
<dbReference type="CDD" id="cd00075">
    <property type="entry name" value="HATPase"/>
    <property type="match status" value="1"/>
</dbReference>
<keyword evidence="12 15" id="KW-1133">Transmembrane helix</keyword>
<dbReference type="EMBL" id="CP059066">
    <property type="protein sequence ID" value="QSQ07703.1"/>
    <property type="molecule type" value="Genomic_DNA"/>
</dbReference>
<evidence type="ECO:0000256" key="3">
    <source>
        <dbReference type="ARBA" id="ARBA00004651"/>
    </source>
</evidence>
<dbReference type="Pfam" id="PF00512">
    <property type="entry name" value="HisKA"/>
    <property type="match status" value="1"/>
</dbReference>
<dbReference type="PRINTS" id="PR00344">
    <property type="entry name" value="BCTRLSENSOR"/>
</dbReference>
<evidence type="ECO:0000256" key="13">
    <source>
        <dbReference type="ARBA" id="ARBA00023012"/>
    </source>
</evidence>
<dbReference type="GO" id="GO:0045121">
    <property type="term" value="C:membrane raft"/>
    <property type="evidence" value="ECO:0007669"/>
    <property type="project" value="UniProtKB-SubCell"/>
</dbReference>
<dbReference type="Gene3D" id="3.30.450.20">
    <property type="entry name" value="PAS domain"/>
    <property type="match status" value="1"/>
</dbReference>
<feature type="domain" description="HAMP" evidence="17">
    <location>
        <begin position="188"/>
        <end position="240"/>
    </location>
</feature>
<dbReference type="RefSeq" id="WP_206707962.1">
    <property type="nucleotide sequence ID" value="NZ_CP059066.1"/>
</dbReference>
<dbReference type="InterPro" id="IPR050398">
    <property type="entry name" value="HssS/ArlS-like"/>
</dbReference>
<dbReference type="PANTHER" id="PTHR45528:SF1">
    <property type="entry name" value="SENSOR HISTIDINE KINASE CPXA"/>
    <property type="match status" value="1"/>
</dbReference>
<dbReference type="GO" id="GO:0005886">
    <property type="term" value="C:plasma membrane"/>
    <property type="evidence" value="ECO:0007669"/>
    <property type="project" value="UniProtKB-SubCell"/>
</dbReference>
<reference evidence="18" key="1">
    <citation type="submission" date="2020-07" db="EMBL/GenBank/DDBJ databases">
        <title>Koleobacter methoxysyntrophicus gen. nov., sp. nov., a novel anaerobic bacterium isolated from deep subsurface oil field and proposal of Koleobacterales ord. nov. in the phylum Firmicutes.</title>
        <authorList>
            <person name="Sakamoto S."/>
            <person name="Tamaki H."/>
        </authorList>
    </citation>
    <scope>NUCLEOTIDE SEQUENCE</scope>
    <source>
        <strain evidence="18">NRmbB1</strain>
    </source>
</reference>
<keyword evidence="9" id="KW-0547">Nucleotide-binding</keyword>
<evidence type="ECO:0000256" key="9">
    <source>
        <dbReference type="ARBA" id="ARBA00022741"/>
    </source>
</evidence>
<evidence type="ECO:0000256" key="6">
    <source>
        <dbReference type="ARBA" id="ARBA00022553"/>
    </source>
</evidence>
<dbReference type="InterPro" id="IPR003660">
    <property type="entry name" value="HAMP_dom"/>
</dbReference>
<dbReference type="SMART" id="SM00388">
    <property type="entry name" value="HisKA"/>
    <property type="match status" value="1"/>
</dbReference>
<dbReference type="PROSITE" id="PS50109">
    <property type="entry name" value="HIS_KIN"/>
    <property type="match status" value="1"/>
</dbReference>
<keyword evidence="5" id="KW-1003">Cell membrane</keyword>
<dbReference type="SUPFAM" id="SSF47384">
    <property type="entry name" value="Homodimeric domain of signal transducing histidine kinase"/>
    <property type="match status" value="1"/>
</dbReference>
<feature type="transmembrane region" description="Helical" evidence="15">
    <location>
        <begin position="12"/>
        <end position="37"/>
    </location>
</feature>
<evidence type="ECO:0000313" key="18">
    <source>
        <dbReference type="EMBL" id="QSQ07703.1"/>
    </source>
</evidence>
<dbReference type="InterPro" id="IPR005467">
    <property type="entry name" value="His_kinase_dom"/>
</dbReference>
<dbReference type="KEGG" id="kme:H0A61_00019"/>
<keyword evidence="11" id="KW-0067">ATP-binding</keyword>
<sequence>MFNNLRWKLSITYLLIIVLVMTLSGYFLNTSVTNYYLNNVKINYLSQANILANIISESFFKGQTPPKSTIKGFGDQIGARVLLLDYNGKVIMDSFETNEFEGMIFKHNEVTAALNGEGKAGIRYLKDDGWVMYIVVPVIAYREVKGAVFLSTSINNVVKEIKTMRWQYLLVSVFIGAVVTLISVLVARYLTGPINALTAAAKRMAKGALSTRVDITGRDEIGQLAQAFNAMGEELEKYDKRQKSFVANASHELRTPLSSIKALVESLIDDQKSDIALYKEFLKDINSEINRLSRLVDNLLNLARLDKVKNLNKRDVDVERLIKKVITRLKPLAAKKNIELNLKMKVNRKLYLDPEKIFQVIWNLLDNAIKYTPQNGRVFISVKNKSGYLIIRVRDTGIGIPMEDIEYIFEPFVRIDKTRCRELGGFGLGLPLVKEIVELHRGKIKVNSRPKKGSIFTVIIPGDNSK</sequence>
<accession>A0A8A0RHN0</accession>
<dbReference type="InterPro" id="IPR036097">
    <property type="entry name" value="HisK_dim/P_sf"/>
</dbReference>
<keyword evidence="14 15" id="KW-0472">Membrane</keyword>
<dbReference type="PANTHER" id="PTHR45528">
    <property type="entry name" value="SENSOR HISTIDINE KINASE CPXA"/>
    <property type="match status" value="1"/>
</dbReference>
<dbReference type="FunFam" id="1.10.287.130:FF:000001">
    <property type="entry name" value="Two-component sensor histidine kinase"/>
    <property type="match status" value="1"/>
</dbReference>
<keyword evidence="7 18" id="KW-0808">Transferase</keyword>
<dbReference type="Pfam" id="PF02518">
    <property type="entry name" value="HATPase_c"/>
    <property type="match status" value="1"/>
</dbReference>
<dbReference type="Proteomes" id="UP000662904">
    <property type="component" value="Chromosome"/>
</dbReference>
<protein>
    <recommendedName>
        <fullName evidence="4">histidine kinase</fullName>
        <ecNumber evidence="4">2.7.13.3</ecNumber>
    </recommendedName>
</protein>
<dbReference type="EC" id="2.7.13.3" evidence="4"/>
<dbReference type="CDD" id="cd06225">
    <property type="entry name" value="HAMP"/>
    <property type="match status" value="1"/>
</dbReference>
<evidence type="ECO:0000256" key="10">
    <source>
        <dbReference type="ARBA" id="ARBA00022777"/>
    </source>
</evidence>
<proteinExistence type="predicted"/>
<keyword evidence="13" id="KW-0902">Two-component regulatory system</keyword>
<evidence type="ECO:0000256" key="12">
    <source>
        <dbReference type="ARBA" id="ARBA00022989"/>
    </source>
</evidence>
<feature type="transmembrane region" description="Helical" evidence="15">
    <location>
        <begin position="168"/>
        <end position="190"/>
    </location>
</feature>
<feature type="domain" description="Histidine kinase" evidence="16">
    <location>
        <begin position="248"/>
        <end position="464"/>
    </location>
</feature>
<dbReference type="SUPFAM" id="SSF103190">
    <property type="entry name" value="Sensory domain-like"/>
    <property type="match status" value="1"/>
</dbReference>
<evidence type="ECO:0000256" key="8">
    <source>
        <dbReference type="ARBA" id="ARBA00022692"/>
    </source>
</evidence>